<sequence length="95" mass="10918">MGRYWSLIKDERQPHLQREGPWLLSIPDRLDQLHQVDEARWHALHGEPEVMQLTAELVDFAPSLFEGICSCERPRHVAGALMQATNYGLTAIVDR</sequence>
<reference evidence="1" key="1">
    <citation type="submission" date="2021-11" db="EMBL/GenBank/DDBJ databases">
        <title>Halomonas sp., isolated from a coastal aquaculture zone in Dongshan Bay.</title>
        <authorList>
            <person name="Lin W."/>
        </authorList>
    </citation>
    <scope>NUCLEOTIDE SEQUENCE</scope>
    <source>
        <strain evidence="1">Yzlin-01</strain>
    </source>
</reference>
<dbReference type="RefSeq" id="WP_259034909.1">
    <property type="nucleotide sequence ID" value="NZ_JAJISC010000002.1"/>
</dbReference>
<dbReference type="EMBL" id="JAJISC010000002">
    <property type="protein sequence ID" value="MCS2608397.1"/>
    <property type="molecule type" value="Genomic_DNA"/>
</dbReference>
<protein>
    <submittedName>
        <fullName evidence="1">Uncharacterized protein</fullName>
    </submittedName>
</protein>
<dbReference type="Proteomes" id="UP001165542">
    <property type="component" value="Unassembled WGS sequence"/>
</dbReference>
<evidence type="ECO:0000313" key="2">
    <source>
        <dbReference type="Proteomes" id="UP001165542"/>
    </source>
</evidence>
<accession>A0ABT2E9Z3</accession>
<keyword evidence="2" id="KW-1185">Reference proteome</keyword>
<organism evidence="1 2">
    <name type="scientific">Halomonas dongshanensis</name>
    <dbReference type="NCBI Taxonomy" id="2890835"/>
    <lineage>
        <taxon>Bacteria</taxon>
        <taxon>Pseudomonadati</taxon>
        <taxon>Pseudomonadota</taxon>
        <taxon>Gammaproteobacteria</taxon>
        <taxon>Oceanospirillales</taxon>
        <taxon>Halomonadaceae</taxon>
        <taxon>Halomonas</taxon>
    </lineage>
</organism>
<proteinExistence type="predicted"/>
<evidence type="ECO:0000313" key="1">
    <source>
        <dbReference type="EMBL" id="MCS2608397.1"/>
    </source>
</evidence>
<gene>
    <name evidence="1" type="ORF">LLY24_03550</name>
</gene>
<name>A0ABT2E9Z3_9GAMM</name>
<comment type="caution">
    <text evidence="1">The sequence shown here is derived from an EMBL/GenBank/DDBJ whole genome shotgun (WGS) entry which is preliminary data.</text>
</comment>